<dbReference type="SMART" id="SM00397">
    <property type="entry name" value="t_SNARE"/>
    <property type="match status" value="1"/>
</dbReference>
<dbReference type="InterPro" id="IPR006011">
    <property type="entry name" value="Syntaxin_N"/>
</dbReference>
<dbReference type="Proteomes" id="UP001165289">
    <property type="component" value="Unassembled WGS sequence"/>
</dbReference>
<evidence type="ECO:0000256" key="7">
    <source>
        <dbReference type="RuleBase" id="RU003858"/>
    </source>
</evidence>
<dbReference type="GO" id="GO:0031201">
    <property type="term" value="C:SNARE complex"/>
    <property type="evidence" value="ECO:0007669"/>
    <property type="project" value="TreeGrafter"/>
</dbReference>
<dbReference type="GO" id="GO:0000149">
    <property type="term" value="F:SNARE binding"/>
    <property type="evidence" value="ECO:0007669"/>
    <property type="project" value="TreeGrafter"/>
</dbReference>
<gene>
    <name evidence="10" type="ORF">LOD99_3843</name>
</gene>
<dbReference type="PROSITE" id="PS50192">
    <property type="entry name" value="T_SNARE"/>
    <property type="match status" value="1"/>
</dbReference>
<name>A0AAV7JXV0_9METZ</name>
<keyword evidence="5 8" id="KW-1133">Transmembrane helix</keyword>
<dbReference type="SMART" id="SM00503">
    <property type="entry name" value="SynN"/>
    <property type="match status" value="1"/>
</dbReference>
<dbReference type="PANTHER" id="PTHR19957:SF307">
    <property type="entry name" value="PROTEIN SSO1-RELATED"/>
    <property type="match status" value="1"/>
</dbReference>
<dbReference type="GO" id="GO:0012505">
    <property type="term" value="C:endomembrane system"/>
    <property type="evidence" value="ECO:0007669"/>
    <property type="project" value="TreeGrafter"/>
</dbReference>
<comment type="subcellular location">
    <subcellularLocation>
        <location evidence="1">Membrane</location>
        <topology evidence="1">Single-pass type IV membrane protein</topology>
    </subcellularLocation>
</comment>
<dbReference type="GO" id="GO:0005886">
    <property type="term" value="C:plasma membrane"/>
    <property type="evidence" value="ECO:0007669"/>
    <property type="project" value="TreeGrafter"/>
</dbReference>
<dbReference type="Pfam" id="PF05739">
    <property type="entry name" value="SNARE"/>
    <property type="match status" value="1"/>
</dbReference>
<evidence type="ECO:0000256" key="5">
    <source>
        <dbReference type="ARBA" id="ARBA00022989"/>
    </source>
</evidence>
<evidence type="ECO:0000259" key="9">
    <source>
        <dbReference type="PROSITE" id="PS50192"/>
    </source>
</evidence>
<dbReference type="FunFam" id="1.20.5.110:FF:000008">
    <property type="entry name" value="Syntaxin 132"/>
    <property type="match status" value="1"/>
</dbReference>
<dbReference type="GO" id="GO:0006886">
    <property type="term" value="P:intracellular protein transport"/>
    <property type="evidence" value="ECO:0007669"/>
    <property type="project" value="InterPro"/>
</dbReference>
<evidence type="ECO:0000256" key="1">
    <source>
        <dbReference type="ARBA" id="ARBA00004211"/>
    </source>
</evidence>
<evidence type="ECO:0000313" key="10">
    <source>
        <dbReference type="EMBL" id="KAI6653319.1"/>
    </source>
</evidence>
<dbReference type="GO" id="GO:0048278">
    <property type="term" value="P:vesicle docking"/>
    <property type="evidence" value="ECO:0007669"/>
    <property type="project" value="TreeGrafter"/>
</dbReference>
<dbReference type="PROSITE" id="PS00914">
    <property type="entry name" value="SYNTAXIN"/>
    <property type="match status" value="1"/>
</dbReference>
<evidence type="ECO:0000256" key="2">
    <source>
        <dbReference type="ARBA" id="ARBA00009063"/>
    </source>
</evidence>
<protein>
    <submittedName>
        <fullName evidence="10">Syntaxin</fullName>
    </submittedName>
</protein>
<dbReference type="GO" id="GO:0006887">
    <property type="term" value="P:exocytosis"/>
    <property type="evidence" value="ECO:0007669"/>
    <property type="project" value="TreeGrafter"/>
</dbReference>
<reference evidence="10 11" key="1">
    <citation type="journal article" date="2023" name="BMC Biol.">
        <title>The compact genome of the sponge Oopsacas minuta (Hexactinellida) is lacking key metazoan core genes.</title>
        <authorList>
            <person name="Santini S."/>
            <person name="Schenkelaars Q."/>
            <person name="Jourda C."/>
            <person name="Duchesne M."/>
            <person name="Belahbib H."/>
            <person name="Rocher C."/>
            <person name="Selva M."/>
            <person name="Riesgo A."/>
            <person name="Vervoort M."/>
            <person name="Leys S.P."/>
            <person name="Kodjabachian L."/>
            <person name="Le Bivic A."/>
            <person name="Borchiellini C."/>
            <person name="Claverie J.M."/>
            <person name="Renard E."/>
        </authorList>
    </citation>
    <scope>NUCLEOTIDE SEQUENCE [LARGE SCALE GENOMIC DNA]</scope>
    <source>
        <strain evidence="10">SPO-2</strain>
    </source>
</reference>
<keyword evidence="11" id="KW-1185">Reference proteome</keyword>
<dbReference type="EMBL" id="JAKMXF010000288">
    <property type="protein sequence ID" value="KAI6653319.1"/>
    <property type="molecule type" value="Genomic_DNA"/>
</dbReference>
<keyword evidence="3" id="KW-0813">Transport</keyword>
<dbReference type="InterPro" id="IPR010989">
    <property type="entry name" value="SNARE"/>
</dbReference>
<dbReference type="GO" id="GO:0006906">
    <property type="term" value="P:vesicle fusion"/>
    <property type="evidence" value="ECO:0007669"/>
    <property type="project" value="TreeGrafter"/>
</dbReference>
<evidence type="ECO:0000313" key="11">
    <source>
        <dbReference type="Proteomes" id="UP001165289"/>
    </source>
</evidence>
<comment type="caution">
    <text evidence="10">The sequence shown here is derived from an EMBL/GenBank/DDBJ whole genome shotgun (WGS) entry which is preliminary data.</text>
</comment>
<keyword evidence="4 8" id="KW-0812">Transmembrane</keyword>
<dbReference type="PANTHER" id="PTHR19957">
    <property type="entry name" value="SYNTAXIN"/>
    <property type="match status" value="1"/>
</dbReference>
<dbReference type="InterPro" id="IPR045242">
    <property type="entry name" value="Syntaxin"/>
</dbReference>
<sequence>MAIRDKLGQLNYGGLENEGERISMAGVGVDPFVSEVDDMKVLVNTIEKDIMTMKTIHSELLSRAISPDSQRRELDALRRNISSASLRVNSGIERLKGRVTSEAGQSAEHRIRKAQMAALVKKFHAAMETYNEEQEYFKKKSKEKIYRHLKILGKNKTEQEIEAMIESEDPNVFSNDIMAQKLQSRETLNEIEQRHNDILDLEKDIMELQEIFRDLAILIDEQGDVIDNIEAYVETAVHHVHKGEQDIRKAHQYKTASRKKLYIIIIIIVCVVIAIVVGVIIAIAIGVSLASR</sequence>
<dbReference type="InterPro" id="IPR000727">
    <property type="entry name" value="T_SNARE_dom"/>
</dbReference>
<dbReference type="Gene3D" id="1.20.58.70">
    <property type="match status" value="1"/>
</dbReference>
<keyword evidence="6 8" id="KW-0472">Membrane</keyword>
<evidence type="ECO:0000256" key="3">
    <source>
        <dbReference type="ARBA" id="ARBA00022448"/>
    </source>
</evidence>
<dbReference type="Gene3D" id="1.20.5.110">
    <property type="match status" value="1"/>
</dbReference>
<dbReference type="GO" id="GO:0005484">
    <property type="term" value="F:SNAP receptor activity"/>
    <property type="evidence" value="ECO:0007669"/>
    <property type="project" value="InterPro"/>
</dbReference>
<dbReference type="CDD" id="cd15848">
    <property type="entry name" value="SNARE_syntaxin1-like"/>
    <property type="match status" value="1"/>
</dbReference>
<feature type="transmembrane region" description="Helical" evidence="8">
    <location>
        <begin position="261"/>
        <end position="290"/>
    </location>
</feature>
<dbReference type="AlphaFoldDB" id="A0AAV7JXV0"/>
<dbReference type="InterPro" id="IPR006012">
    <property type="entry name" value="Syntaxin/epimorphin_CS"/>
</dbReference>
<organism evidence="10 11">
    <name type="scientific">Oopsacas minuta</name>
    <dbReference type="NCBI Taxonomy" id="111878"/>
    <lineage>
        <taxon>Eukaryota</taxon>
        <taxon>Metazoa</taxon>
        <taxon>Porifera</taxon>
        <taxon>Hexactinellida</taxon>
        <taxon>Hexasterophora</taxon>
        <taxon>Lyssacinosida</taxon>
        <taxon>Leucopsacidae</taxon>
        <taxon>Oopsacas</taxon>
    </lineage>
</organism>
<dbReference type="Pfam" id="PF00804">
    <property type="entry name" value="Syntaxin"/>
    <property type="match status" value="1"/>
</dbReference>
<dbReference type="SUPFAM" id="SSF47661">
    <property type="entry name" value="t-snare proteins"/>
    <property type="match status" value="1"/>
</dbReference>
<evidence type="ECO:0000256" key="4">
    <source>
        <dbReference type="ARBA" id="ARBA00022692"/>
    </source>
</evidence>
<accession>A0AAV7JXV0</accession>
<evidence type="ECO:0000256" key="6">
    <source>
        <dbReference type="ARBA" id="ARBA00023136"/>
    </source>
</evidence>
<proteinExistence type="inferred from homology"/>
<comment type="similarity">
    <text evidence="2 7">Belongs to the syntaxin family.</text>
</comment>
<feature type="domain" description="T-SNARE coiled-coil homology" evidence="9">
    <location>
        <begin position="188"/>
        <end position="250"/>
    </location>
</feature>
<evidence type="ECO:0000256" key="8">
    <source>
        <dbReference type="SAM" id="Phobius"/>
    </source>
</evidence>